<evidence type="ECO:0000256" key="6">
    <source>
        <dbReference type="ARBA" id="ARBA00022801"/>
    </source>
</evidence>
<dbReference type="InterPro" id="IPR029058">
    <property type="entry name" value="AB_hydrolase_fold"/>
</dbReference>
<dbReference type="InterPro" id="IPR001563">
    <property type="entry name" value="Peptidase_S10"/>
</dbReference>
<keyword evidence="6 8" id="KW-0378">Hydrolase</keyword>
<keyword evidence="5 8" id="KW-0645">Protease</keyword>
<keyword evidence="9" id="KW-0812">Transmembrane</keyword>
<keyword evidence="10" id="KW-1185">Reference proteome</keyword>
<evidence type="ECO:0000256" key="1">
    <source>
        <dbReference type="ARBA" id="ARBA00004613"/>
    </source>
</evidence>
<keyword evidence="9" id="KW-0472">Membrane</keyword>
<evidence type="ECO:0000256" key="8">
    <source>
        <dbReference type="RuleBase" id="RU361156"/>
    </source>
</evidence>
<evidence type="ECO:0000256" key="7">
    <source>
        <dbReference type="ARBA" id="ARBA00023180"/>
    </source>
</evidence>
<comment type="similarity">
    <text evidence="2 8">Belongs to the peptidase S10 family.</text>
</comment>
<dbReference type="PROSITE" id="PS00560">
    <property type="entry name" value="CARBOXYPEPT_SER_HIS"/>
    <property type="match status" value="1"/>
</dbReference>
<proteinExistence type="inferred from homology"/>
<dbReference type="PANTHER" id="PTHR11802:SF254">
    <property type="entry name" value="SERINE CARBOXYPEPTIDASE-LIKE 20"/>
    <property type="match status" value="1"/>
</dbReference>
<name>A0ABM0V3L9_CAMSA</name>
<gene>
    <name evidence="11" type="primary">LOC104732411</name>
</gene>
<reference evidence="10" key="1">
    <citation type="journal article" date="2014" name="Nat. Commun.">
        <title>The emerging biofuel crop Camelina sativa retains a highly undifferentiated hexaploid genome structure.</title>
        <authorList>
            <person name="Kagale S."/>
            <person name="Koh C."/>
            <person name="Nixon J."/>
            <person name="Bollina V."/>
            <person name="Clarke W.E."/>
            <person name="Tuteja R."/>
            <person name="Spillane C."/>
            <person name="Robinson S.J."/>
            <person name="Links M.G."/>
            <person name="Clarke C."/>
            <person name="Higgins E.E."/>
            <person name="Huebert T."/>
            <person name="Sharpe A.G."/>
            <person name="Parkin I.A."/>
        </authorList>
    </citation>
    <scope>NUCLEOTIDE SEQUENCE [LARGE SCALE GENOMIC DNA]</scope>
    <source>
        <strain evidence="10">cv. DH55</strain>
    </source>
</reference>
<evidence type="ECO:0000256" key="9">
    <source>
        <dbReference type="SAM" id="Phobius"/>
    </source>
</evidence>
<dbReference type="Proteomes" id="UP000694864">
    <property type="component" value="Chromosome 12"/>
</dbReference>
<dbReference type="InterPro" id="IPR033124">
    <property type="entry name" value="Ser_caboxypep_his_AS"/>
</dbReference>
<dbReference type="RefSeq" id="XP_010450258.2">
    <property type="nucleotide sequence ID" value="XM_010451956.2"/>
</dbReference>
<dbReference type="PRINTS" id="PR00724">
    <property type="entry name" value="CRBOXYPTASEC"/>
</dbReference>
<feature type="transmembrane region" description="Helical" evidence="9">
    <location>
        <begin position="16"/>
        <end position="36"/>
    </location>
</feature>
<comment type="subcellular location">
    <subcellularLocation>
        <location evidence="1">Secreted</location>
    </subcellularLocation>
</comment>
<keyword evidence="9" id="KW-1133">Transmembrane helix</keyword>
<evidence type="ECO:0000256" key="4">
    <source>
        <dbReference type="ARBA" id="ARBA00022645"/>
    </source>
</evidence>
<protein>
    <recommendedName>
        <fullName evidence="8">Carboxypeptidase</fullName>
        <ecNumber evidence="8">3.4.16.-</ecNumber>
    </recommendedName>
</protein>
<keyword evidence="7" id="KW-0325">Glycoprotein</keyword>
<feature type="transmembrane region" description="Helical" evidence="9">
    <location>
        <begin position="48"/>
        <end position="68"/>
    </location>
</feature>
<dbReference type="SUPFAM" id="SSF53474">
    <property type="entry name" value="alpha/beta-Hydrolases"/>
    <property type="match status" value="2"/>
</dbReference>
<evidence type="ECO:0000256" key="2">
    <source>
        <dbReference type="ARBA" id="ARBA00009431"/>
    </source>
</evidence>
<dbReference type="EC" id="3.4.16.-" evidence="8"/>
<dbReference type="PROSITE" id="PS00131">
    <property type="entry name" value="CARBOXYPEPT_SER_SER"/>
    <property type="match status" value="1"/>
</dbReference>
<evidence type="ECO:0000313" key="11">
    <source>
        <dbReference type="RefSeq" id="XP_010450258.2"/>
    </source>
</evidence>
<feature type="transmembrane region" description="Helical" evidence="9">
    <location>
        <begin position="88"/>
        <end position="107"/>
    </location>
</feature>
<feature type="non-terminal residue" evidence="11">
    <location>
        <position position="1"/>
    </location>
</feature>
<keyword evidence="3" id="KW-0964">Secreted</keyword>
<evidence type="ECO:0000313" key="10">
    <source>
        <dbReference type="Proteomes" id="UP000694864"/>
    </source>
</evidence>
<evidence type="ECO:0000256" key="3">
    <source>
        <dbReference type="ARBA" id="ARBA00022525"/>
    </source>
</evidence>
<dbReference type="PANTHER" id="PTHR11802">
    <property type="entry name" value="SERINE PROTEASE FAMILY S10 SERINE CARBOXYPEPTIDASE"/>
    <property type="match status" value="1"/>
</dbReference>
<reference evidence="11" key="2">
    <citation type="submission" date="2025-08" db="UniProtKB">
        <authorList>
            <consortium name="RefSeq"/>
        </authorList>
    </citation>
    <scope>IDENTIFICATION</scope>
    <source>
        <tissue evidence="11">Leaf</tissue>
    </source>
</reference>
<keyword evidence="4 8" id="KW-0121">Carboxypeptidase</keyword>
<dbReference type="Pfam" id="PF00450">
    <property type="entry name" value="Peptidase_S10"/>
    <property type="match status" value="2"/>
</dbReference>
<accession>A0ABM0V3L9</accession>
<organism evidence="10 11">
    <name type="scientific">Camelina sativa</name>
    <name type="common">False flax</name>
    <name type="synonym">Myagrum sativum</name>
    <dbReference type="NCBI Taxonomy" id="90675"/>
    <lineage>
        <taxon>Eukaryota</taxon>
        <taxon>Viridiplantae</taxon>
        <taxon>Streptophyta</taxon>
        <taxon>Embryophyta</taxon>
        <taxon>Tracheophyta</taxon>
        <taxon>Spermatophyta</taxon>
        <taxon>Magnoliopsida</taxon>
        <taxon>eudicotyledons</taxon>
        <taxon>Gunneridae</taxon>
        <taxon>Pentapetalae</taxon>
        <taxon>rosids</taxon>
        <taxon>malvids</taxon>
        <taxon>Brassicales</taxon>
        <taxon>Brassicaceae</taxon>
        <taxon>Camelineae</taxon>
        <taxon>Camelina</taxon>
    </lineage>
</organism>
<dbReference type="InterPro" id="IPR018202">
    <property type="entry name" value="Ser_caboxypep_ser_AS"/>
</dbReference>
<dbReference type="Gene3D" id="3.40.50.1820">
    <property type="entry name" value="alpha/beta hydrolase"/>
    <property type="match status" value="2"/>
</dbReference>
<sequence>KIYTHQSYVSLFVLKIKFFFIPISSSFCPFITRISSLIRAKSFSQQSFFLLLYGQLTKIFFFCVVFLYKTTTYRDQFVLHWLIKMVWLVKNVLVFVTLLLSSVFVIITESAPESALVTKLPGFDGTFPSKHYSGYVTIDKEHGKNMWYYFVESEKNPSKDPVVLWLNGGPGCSSMDGFVYEHGPFNFELPKKNNSLPLVHLNPYSWSKVSNIMYLDSPVGVGFSYSNNKSDYNTGDMKTAVDSHAFLLKWFQMFPEFQSNPFFISGESYAGVYVPTLASEVVNGNKNGVKPALNFKGYLMNGGHGYRTHKIDEWRAWISNNQVAGYTQGYANNLTFLTIKGAGHTVPEYKPRESLDFYSRFLAGSMI</sequence>
<dbReference type="GeneID" id="104732411"/>
<evidence type="ECO:0000256" key="5">
    <source>
        <dbReference type="ARBA" id="ARBA00022670"/>
    </source>
</evidence>